<dbReference type="PANTHER" id="PTHR13143">
    <property type="entry name" value="TETRATRICOPEPTIDE REPEAT PROTEIN 19"/>
    <property type="match status" value="1"/>
</dbReference>
<dbReference type="EMBL" id="BLKM01000110">
    <property type="protein sequence ID" value="GFG29054.1"/>
    <property type="molecule type" value="Genomic_DNA"/>
</dbReference>
<dbReference type="InterPro" id="IPR040395">
    <property type="entry name" value="TTC19"/>
</dbReference>
<keyword evidence="8" id="KW-1185">Reference proteome</keyword>
<dbReference type="PANTHER" id="PTHR13143:SF6">
    <property type="entry name" value="TETRATRICOPEPTIDE REPEAT PROTEIN 19, MITOCHONDRIAL"/>
    <property type="match status" value="1"/>
</dbReference>
<keyword evidence="4" id="KW-0802">TPR repeat</keyword>
<dbReference type="SMART" id="SM00028">
    <property type="entry name" value="TPR"/>
    <property type="match status" value="4"/>
</dbReference>
<dbReference type="SUPFAM" id="SSF48452">
    <property type="entry name" value="TPR-like"/>
    <property type="match status" value="1"/>
</dbReference>
<proteinExistence type="inferred from homology"/>
<keyword evidence="5" id="KW-0809">Transit peptide</keyword>
<dbReference type="Pfam" id="PF13424">
    <property type="entry name" value="TPR_12"/>
    <property type="match status" value="1"/>
</dbReference>
<evidence type="ECO:0000256" key="2">
    <source>
        <dbReference type="ARBA" id="ARBA00008219"/>
    </source>
</evidence>
<evidence type="ECO:0000313" key="8">
    <source>
        <dbReference type="Proteomes" id="UP000502823"/>
    </source>
</evidence>
<dbReference type="Gene3D" id="1.25.40.10">
    <property type="entry name" value="Tetratricopeptide repeat domain"/>
    <property type="match status" value="2"/>
</dbReference>
<keyword evidence="3" id="KW-0677">Repeat</keyword>
<evidence type="ECO:0000256" key="5">
    <source>
        <dbReference type="ARBA" id="ARBA00022946"/>
    </source>
</evidence>
<comment type="caution">
    <text evidence="7">The sequence shown here is derived from an EMBL/GenBank/DDBJ whole genome shotgun (WGS) entry which is preliminary data.</text>
</comment>
<dbReference type="FunCoup" id="A0A6L2P9P9">
    <property type="interactions" value="954"/>
</dbReference>
<organism evidence="7 8">
    <name type="scientific">Coptotermes formosanus</name>
    <name type="common">Formosan subterranean termite</name>
    <dbReference type="NCBI Taxonomy" id="36987"/>
    <lineage>
        <taxon>Eukaryota</taxon>
        <taxon>Metazoa</taxon>
        <taxon>Ecdysozoa</taxon>
        <taxon>Arthropoda</taxon>
        <taxon>Hexapoda</taxon>
        <taxon>Insecta</taxon>
        <taxon>Pterygota</taxon>
        <taxon>Neoptera</taxon>
        <taxon>Polyneoptera</taxon>
        <taxon>Dictyoptera</taxon>
        <taxon>Blattodea</taxon>
        <taxon>Blattoidea</taxon>
        <taxon>Termitoidae</taxon>
        <taxon>Rhinotermitidae</taxon>
        <taxon>Coptotermes</taxon>
    </lineage>
</organism>
<dbReference type="Proteomes" id="UP000502823">
    <property type="component" value="Unassembled WGS sequence"/>
</dbReference>
<dbReference type="GO" id="GO:0034551">
    <property type="term" value="P:mitochondrial respiratory chain complex III assembly"/>
    <property type="evidence" value="ECO:0007669"/>
    <property type="project" value="InterPro"/>
</dbReference>
<dbReference type="InterPro" id="IPR019734">
    <property type="entry name" value="TPR_rpt"/>
</dbReference>
<comment type="similarity">
    <text evidence="2">Belongs to the TTC19 family.</text>
</comment>
<dbReference type="OrthoDB" id="5986190at2759"/>
<evidence type="ECO:0000256" key="6">
    <source>
        <dbReference type="ARBA" id="ARBA00023128"/>
    </source>
</evidence>
<evidence type="ECO:0000313" key="7">
    <source>
        <dbReference type="EMBL" id="GFG29054.1"/>
    </source>
</evidence>
<evidence type="ECO:0000256" key="1">
    <source>
        <dbReference type="ARBA" id="ARBA00004173"/>
    </source>
</evidence>
<protein>
    <recommendedName>
        <fullName evidence="9">MalT-like TPR region domain-containing protein</fullName>
    </recommendedName>
</protein>
<dbReference type="InParanoid" id="A0A6L2P9P9"/>
<name>A0A6L2P9P9_COPFO</name>
<dbReference type="AlphaFoldDB" id="A0A6L2P9P9"/>
<reference evidence="8" key="1">
    <citation type="submission" date="2020-01" db="EMBL/GenBank/DDBJ databases">
        <title>Draft genome sequence of the Termite Coptotermes fromosanus.</title>
        <authorList>
            <person name="Itakura S."/>
            <person name="Yosikawa Y."/>
            <person name="Umezawa K."/>
        </authorList>
    </citation>
    <scope>NUCLEOTIDE SEQUENCE [LARGE SCALE GENOMIC DNA]</scope>
</reference>
<evidence type="ECO:0000256" key="4">
    <source>
        <dbReference type="ARBA" id="ARBA00022803"/>
    </source>
</evidence>
<evidence type="ECO:0008006" key="9">
    <source>
        <dbReference type="Google" id="ProtNLM"/>
    </source>
</evidence>
<evidence type="ECO:0000256" key="3">
    <source>
        <dbReference type="ARBA" id="ARBA00022737"/>
    </source>
</evidence>
<sequence length="370" mass="41937">MSLYVRNFGKCITRIKYDLGKAIGRGGYFTLGTVNYNTADVISRFTVNSNRLSYQYDITCNRSTPKNDGPSSSTGLRFVSVGLLSFLGLKNDDSEKEPELITTIKRGILLTQKGELKKAEQMLHIALKLAQEQQNYDGVTYIYDLLANLAYEQGEYEKAEKLFVSVMQRLLSMGVSKTDNKMIHISLKLANIYKIQKDTRKADEGFKFCASSLQRNMEEGQHDEDTLLLWAVTLDWYARFLVDVNRLPEAFEYFKKAYDLCMEINGVENEEIVAVLNDLGTICFVQNDIDSALSYLTQAVAIGNKLPDMEDFGSVLINLGTVYMKKGMVREARQVYQDAWRNAKKHNNAQVLKEANSCLDELKSSQTAQQ</sequence>
<comment type="subcellular location">
    <subcellularLocation>
        <location evidence="1">Mitochondrion</location>
    </subcellularLocation>
</comment>
<keyword evidence="6" id="KW-0496">Mitochondrion</keyword>
<accession>A0A6L2P9P9</accession>
<dbReference type="InterPro" id="IPR011990">
    <property type="entry name" value="TPR-like_helical_dom_sf"/>
</dbReference>
<dbReference type="GO" id="GO:0005743">
    <property type="term" value="C:mitochondrial inner membrane"/>
    <property type="evidence" value="ECO:0007669"/>
    <property type="project" value="TreeGrafter"/>
</dbReference>
<gene>
    <name evidence="7" type="ORF">Cfor_02084</name>
</gene>